<evidence type="ECO:0000313" key="2">
    <source>
        <dbReference type="Proteomes" id="UP001151760"/>
    </source>
</evidence>
<reference evidence="1" key="1">
    <citation type="journal article" date="2022" name="Int. J. Mol. Sci.">
        <title>Draft Genome of Tanacetum Coccineum: Genomic Comparison of Closely Related Tanacetum-Family Plants.</title>
        <authorList>
            <person name="Yamashiro T."/>
            <person name="Shiraishi A."/>
            <person name="Nakayama K."/>
            <person name="Satake H."/>
        </authorList>
    </citation>
    <scope>NUCLEOTIDE SEQUENCE</scope>
</reference>
<accession>A0ABQ5GCD2</accession>
<dbReference type="EMBL" id="BQNB010018335">
    <property type="protein sequence ID" value="GJT73254.1"/>
    <property type="molecule type" value="Genomic_DNA"/>
</dbReference>
<keyword evidence="2" id="KW-1185">Reference proteome</keyword>
<dbReference type="Proteomes" id="UP001151760">
    <property type="component" value="Unassembled WGS sequence"/>
</dbReference>
<reference evidence="1" key="2">
    <citation type="submission" date="2022-01" db="EMBL/GenBank/DDBJ databases">
        <authorList>
            <person name="Yamashiro T."/>
            <person name="Shiraishi A."/>
            <person name="Satake H."/>
            <person name="Nakayama K."/>
        </authorList>
    </citation>
    <scope>NUCLEOTIDE SEQUENCE</scope>
</reference>
<protein>
    <submittedName>
        <fullName evidence="1">Uncharacterized protein</fullName>
    </submittedName>
</protein>
<organism evidence="1 2">
    <name type="scientific">Tanacetum coccineum</name>
    <dbReference type="NCBI Taxonomy" id="301880"/>
    <lineage>
        <taxon>Eukaryota</taxon>
        <taxon>Viridiplantae</taxon>
        <taxon>Streptophyta</taxon>
        <taxon>Embryophyta</taxon>
        <taxon>Tracheophyta</taxon>
        <taxon>Spermatophyta</taxon>
        <taxon>Magnoliopsida</taxon>
        <taxon>eudicotyledons</taxon>
        <taxon>Gunneridae</taxon>
        <taxon>Pentapetalae</taxon>
        <taxon>asterids</taxon>
        <taxon>campanulids</taxon>
        <taxon>Asterales</taxon>
        <taxon>Asteraceae</taxon>
        <taxon>Asteroideae</taxon>
        <taxon>Anthemideae</taxon>
        <taxon>Anthemidinae</taxon>
        <taxon>Tanacetum</taxon>
    </lineage>
</organism>
<proteinExistence type="predicted"/>
<evidence type="ECO:0000313" key="1">
    <source>
        <dbReference type="EMBL" id="GJT73254.1"/>
    </source>
</evidence>
<gene>
    <name evidence="1" type="ORF">Tco_1032540</name>
</gene>
<name>A0ABQ5GCD2_9ASTR</name>
<sequence>MEASTELRKSVFGTDIDAEDYAKKMVELVEKRRREIRETKLKAKKNKPITHQADREYYIDELLSRSQCHGWSIPHLRSFFMRNSGAKKKKQKVLDVEDILILEFYQVCKEEGGGNKKKGFFKVKQPVLKIE</sequence>
<comment type="caution">
    <text evidence="1">The sequence shown here is derived from an EMBL/GenBank/DDBJ whole genome shotgun (WGS) entry which is preliminary data.</text>
</comment>